<protein>
    <recommendedName>
        <fullName evidence="5">Putative pre-16S rRNA nuclease</fullName>
        <ecNumber evidence="5">3.1.-.-</ecNumber>
    </recommendedName>
</protein>
<dbReference type="PANTHER" id="PTHR33317:SF4">
    <property type="entry name" value="POLYNUCLEOTIDYL TRANSFERASE, RIBONUCLEASE H-LIKE SUPERFAMILY PROTEIN"/>
    <property type="match status" value="1"/>
</dbReference>
<evidence type="ECO:0000256" key="2">
    <source>
        <dbReference type="ARBA" id="ARBA00022517"/>
    </source>
</evidence>
<dbReference type="AlphaFoldDB" id="A0A1F7X9C7"/>
<dbReference type="PANTHER" id="PTHR33317">
    <property type="entry name" value="POLYNUCLEOTIDYL TRANSFERASE, RIBONUCLEASE H-LIKE SUPERFAMILY PROTEIN"/>
    <property type="match status" value="1"/>
</dbReference>
<reference evidence="7 8" key="1">
    <citation type="journal article" date="2016" name="Nat. Commun.">
        <title>Thousands of microbial genomes shed light on interconnected biogeochemical processes in an aquifer system.</title>
        <authorList>
            <person name="Anantharaman K."/>
            <person name="Brown C.T."/>
            <person name="Hug L.A."/>
            <person name="Sharon I."/>
            <person name="Castelle C.J."/>
            <person name="Probst A.J."/>
            <person name="Thomas B.C."/>
            <person name="Singh A."/>
            <person name="Wilkins M.J."/>
            <person name="Karaoz U."/>
            <person name="Brodie E.L."/>
            <person name="Williams K.H."/>
            <person name="Hubbard S.S."/>
            <person name="Banfield J.F."/>
        </authorList>
    </citation>
    <scope>NUCLEOTIDE SEQUENCE [LARGE SCALE GENOMIC DNA]</scope>
</reference>
<evidence type="ECO:0000313" key="8">
    <source>
        <dbReference type="Proteomes" id="UP000177053"/>
    </source>
</evidence>
<dbReference type="InterPro" id="IPR012337">
    <property type="entry name" value="RNaseH-like_sf"/>
</dbReference>
<dbReference type="SMART" id="SM00732">
    <property type="entry name" value="YqgFc"/>
    <property type="match status" value="1"/>
</dbReference>
<dbReference type="GO" id="GO:0005829">
    <property type="term" value="C:cytosol"/>
    <property type="evidence" value="ECO:0007669"/>
    <property type="project" value="TreeGrafter"/>
</dbReference>
<dbReference type="HAMAP" id="MF_00651">
    <property type="entry name" value="Nuclease_YqgF"/>
    <property type="match status" value="1"/>
</dbReference>
<keyword evidence="2 5" id="KW-0690">Ribosome biogenesis</keyword>
<dbReference type="InterPro" id="IPR037027">
    <property type="entry name" value="YqgF/RNaseH-like_dom_sf"/>
</dbReference>
<comment type="subcellular location">
    <subcellularLocation>
        <location evidence="5">Cytoplasm</location>
    </subcellularLocation>
</comment>
<dbReference type="Proteomes" id="UP000177053">
    <property type="component" value="Unassembled WGS sequence"/>
</dbReference>
<feature type="domain" description="YqgF/RNase H-like" evidence="6">
    <location>
        <begin position="1"/>
        <end position="93"/>
    </location>
</feature>
<gene>
    <name evidence="7" type="ORF">A2Z22_02380</name>
</gene>
<dbReference type="NCBIfam" id="TIGR00250">
    <property type="entry name" value="RNAse_H_YqgF"/>
    <property type="match status" value="1"/>
</dbReference>
<proteinExistence type="inferred from homology"/>
<dbReference type="GO" id="GO:0000967">
    <property type="term" value="P:rRNA 5'-end processing"/>
    <property type="evidence" value="ECO:0007669"/>
    <property type="project" value="UniProtKB-UniRule"/>
</dbReference>
<name>A0A1F7X9C7_9BACT</name>
<keyword evidence="4 5" id="KW-0378">Hydrolase</keyword>
<organism evidence="7 8">
    <name type="scientific">Candidatus Woesebacteria bacterium RBG_16_34_12</name>
    <dbReference type="NCBI Taxonomy" id="1802480"/>
    <lineage>
        <taxon>Bacteria</taxon>
        <taxon>Candidatus Woeseibacteriota</taxon>
    </lineage>
</organism>
<comment type="caution">
    <text evidence="7">The sequence shown here is derived from an EMBL/GenBank/DDBJ whole genome shotgun (WGS) entry which is preliminary data.</text>
</comment>
<evidence type="ECO:0000256" key="3">
    <source>
        <dbReference type="ARBA" id="ARBA00022722"/>
    </source>
</evidence>
<comment type="similarity">
    <text evidence="5">Belongs to the YqgF HJR family.</text>
</comment>
<dbReference type="EC" id="3.1.-.-" evidence="5"/>
<dbReference type="Pfam" id="PF03652">
    <property type="entry name" value="RuvX"/>
    <property type="match status" value="1"/>
</dbReference>
<evidence type="ECO:0000256" key="4">
    <source>
        <dbReference type="ARBA" id="ARBA00022801"/>
    </source>
</evidence>
<dbReference type="InterPro" id="IPR006641">
    <property type="entry name" value="YqgF/RNaseH-like_dom"/>
</dbReference>
<comment type="function">
    <text evidence="5">Could be a nuclease involved in processing of the 5'-end of pre-16S rRNA.</text>
</comment>
<dbReference type="CDD" id="cd16964">
    <property type="entry name" value="YqgF"/>
    <property type="match status" value="1"/>
</dbReference>
<dbReference type="GO" id="GO:0016788">
    <property type="term" value="F:hydrolase activity, acting on ester bonds"/>
    <property type="evidence" value="ECO:0007669"/>
    <property type="project" value="UniProtKB-UniRule"/>
</dbReference>
<keyword evidence="3 5" id="KW-0540">Nuclease</keyword>
<evidence type="ECO:0000256" key="5">
    <source>
        <dbReference type="HAMAP-Rule" id="MF_00651"/>
    </source>
</evidence>
<evidence type="ECO:0000256" key="1">
    <source>
        <dbReference type="ARBA" id="ARBA00022490"/>
    </source>
</evidence>
<dbReference type="EMBL" id="MGFS01000015">
    <property type="protein sequence ID" value="OGM11621.1"/>
    <property type="molecule type" value="Genomic_DNA"/>
</dbReference>
<sequence>MKILGIDYGRKKIGLAISDGLLAEPYKVISTRSTEEVLKKVEQVVEVEQVERVVLGISEGKMAEEIKEFGKKLGEKLKISVIFQDETLSTQQAVELSIKAGIKRKKRKELEDAYSAALILQSYLDS</sequence>
<dbReference type="InterPro" id="IPR005227">
    <property type="entry name" value="YqgF"/>
</dbReference>
<dbReference type="SUPFAM" id="SSF53098">
    <property type="entry name" value="Ribonuclease H-like"/>
    <property type="match status" value="1"/>
</dbReference>
<evidence type="ECO:0000313" key="7">
    <source>
        <dbReference type="EMBL" id="OGM11621.1"/>
    </source>
</evidence>
<keyword evidence="1 5" id="KW-0963">Cytoplasm</keyword>
<evidence type="ECO:0000259" key="6">
    <source>
        <dbReference type="SMART" id="SM00732"/>
    </source>
</evidence>
<accession>A0A1F7X9C7</accession>
<dbReference type="GO" id="GO:0004518">
    <property type="term" value="F:nuclease activity"/>
    <property type="evidence" value="ECO:0007669"/>
    <property type="project" value="UniProtKB-KW"/>
</dbReference>
<dbReference type="Gene3D" id="3.30.420.140">
    <property type="entry name" value="YqgF/RNase H-like domain"/>
    <property type="match status" value="1"/>
</dbReference>